<dbReference type="Gene3D" id="3.60.20.10">
    <property type="entry name" value="Glutamine Phosphoribosylpyrophosphate, subunit 1, domain 1"/>
    <property type="match status" value="1"/>
</dbReference>
<sequence>MCRLLGVVSREPLSLDSAVGEQLAPFTDQSEVHGDGWGVAWFDAADGPAGAGARPAGPADRVVLPDPRRPQIRRHLDAARESAAYSEAVAAATGPLMLIHLRKASPGLPLQLSNTHPFREGETVFAHNGQFDLPPGLREAILARGGRTPEGTTDSELFFSLVELHAREAEPALAVQRAAAELTALSLEHGTRVPEALNCLYMTPEVLVAYQQSDPAQARPHHTPDNYTLRYRMDADRVIVASSGIPQTDHLEVGEGQALVIHRSDLGVSLRPRLPELVA</sequence>
<dbReference type="SUPFAM" id="SSF56235">
    <property type="entry name" value="N-terminal nucleophile aminohydrolases (Ntn hydrolases)"/>
    <property type="match status" value="1"/>
</dbReference>
<evidence type="ECO:0000259" key="2">
    <source>
        <dbReference type="PROSITE" id="PS51278"/>
    </source>
</evidence>
<comment type="caution">
    <text evidence="3">The sequence shown here is derived from an EMBL/GenBank/DDBJ whole genome shotgun (WGS) entry which is preliminary data.</text>
</comment>
<name>A0A921SY85_9MICO</name>
<accession>A0A921SY85</accession>
<proteinExistence type="predicted"/>
<evidence type="ECO:0000256" key="1">
    <source>
        <dbReference type="ARBA" id="ARBA00022962"/>
    </source>
</evidence>
<dbReference type="Proteomes" id="UP000742460">
    <property type="component" value="Unassembled WGS sequence"/>
</dbReference>
<keyword evidence="1 3" id="KW-0315">Glutamine amidotransferase</keyword>
<dbReference type="Pfam" id="PF13230">
    <property type="entry name" value="GATase_4"/>
    <property type="match status" value="1"/>
</dbReference>
<dbReference type="AlphaFoldDB" id="A0A921SY85"/>
<reference evidence="3" key="1">
    <citation type="journal article" date="2021" name="PeerJ">
        <title>Extensive microbial diversity within the chicken gut microbiome revealed by metagenomics and culture.</title>
        <authorList>
            <person name="Gilroy R."/>
            <person name="Ravi A."/>
            <person name="Getino M."/>
            <person name="Pursley I."/>
            <person name="Horton D.L."/>
            <person name="Alikhan N.F."/>
            <person name="Baker D."/>
            <person name="Gharbi K."/>
            <person name="Hall N."/>
            <person name="Watson M."/>
            <person name="Adriaenssens E.M."/>
            <person name="Foster-Nyarko E."/>
            <person name="Jarju S."/>
            <person name="Secka A."/>
            <person name="Antonio M."/>
            <person name="Oren A."/>
            <person name="Chaudhuri R.R."/>
            <person name="La Ragione R."/>
            <person name="Hildebrand F."/>
            <person name="Pallen M.J."/>
        </authorList>
    </citation>
    <scope>NUCLEOTIDE SEQUENCE</scope>
    <source>
        <strain evidence="3">ChiGjej5B5-22894</strain>
    </source>
</reference>
<reference evidence="3" key="2">
    <citation type="submission" date="2021-09" db="EMBL/GenBank/DDBJ databases">
        <authorList>
            <person name="Gilroy R."/>
        </authorList>
    </citation>
    <scope>NUCLEOTIDE SEQUENCE</scope>
    <source>
        <strain evidence="3">ChiGjej5B5-22894</strain>
    </source>
</reference>
<dbReference type="InterPro" id="IPR017932">
    <property type="entry name" value="GATase_2_dom"/>
</dbReference>
<protein>
    <submittedName>
        <fullName evidence="3">Class II glutamine amidotransferase</fullName>
    </submittedName>
</protein>
<evidence type="ECO:0000313" key="4">
    <source>
        <dbReference type="Proteomes" id="UP000742460"/>
    </source>
</evidence>
<evidence type="ECO:0000313" key="3">
    <source>
        <dbReference type="EMBL" id="HJG92514.1"/>
    </source>
</evidence>
<dbReference type="PROSITE" id="PS51278">
    <property type="entry name" value="GATASE_TYPE_2"/>
    <property type="match status" value="1"/>
</dbReference>
<dbReference type="InterPro" id="IPR026869">
    <property type="entry name" value="EgtC-like"/>
</dbReference>
<gene>
    <name evidence="3" type="ORF">K8V81_12410</name>
</gene>
<dbReference type="PANTHER" id="PTHR42824:SF1">
    <property type="entry name" value="GLUTAMINE AMIDOTRANSFERASE YAFJ-RELATED"/>
    <property type="match status" value="1"/>
</dbReference>
<dbReference type="PANTHER" id="PTHR42824">
    <property type="entry name" value="GLUTAMINE AMIDOTRANSFERASE"/>
    <property type="match status" value="1"/>
</dbReference>
<dbReference type="InterPro" id="IPR029055">
    <property type="entry name" value="Ntn_hydrolases_N"/>
</dbReference>
<dbReference type="EMBL" id="DYUE01000293">
    <property type="protein sequence ID" value="HJG92514.1"/>
    <property type="molecule type" value="Genomic_DNA"/>
</dbReference>
<dbReference type="CDD" id="cd01908">
    <property type="entry name" value="YafJ"/>
    <property type="match status" value="1"/>
</dbReference>
<organism evidence="3 4">
    <name type="scientific">Brachybacterium massiliense</name>
    <dbReference type="NCBI Taxonomy" id="1755098"/>
    <lineage>
        <taxon>Bacteria</taxon>
        <taxon>Bacillati</taxon>
        <taxon>Actinomycetota</taxon>
        <taxon>Actinomycetes</taxon>
        <taxon>Micrococcales</taxon>
        <taxon>Dermabacteraceae</taxon>
        <taxon>Brachybacterium</taxon>
    </lineage>
</organism>
<feature type="domain" description="Glutamine amidotransferase type-2" evidence="2">
    <location>
        <begin position="2"/>
        <end position="279"/>
    </location>
</feature>